<gene>
    <name evidence="1" type="ORF">HUG15_15965</name>
</gene>
<organism evidence="1 2">
    <name type="scientific">Salicibibacter cibarius</name>
    <dbReference type="NCBI Taxonomy" id="2743000"/>
    <lineage>
        <taxon>Bacteria</taxon>
        <taxon>Bacillati</taxon>
        <taxon>Bacillota</taxon>
        <taxon>Bacilli</taxon>
        <taxon>Bacillales</taxon>
        <taxon>Bacillaceae</taxon>
        <taxon>Salicibibacter</taxon>
    </lineage>
</organism>
<protein>
    <recommendedName>
        <fullName evidence="3">DUF3805 domain-containing protein</fullName>
    </recommendedName>
</protein>
<proteinExistence type="predicted"/>
<dbReference type="EMBL" id="CP054705">
    <property type="protein sequence ID" value="QQK76916.1"/>
    <property type="molecule type" value="Genomic_DNA"/>
</dbReference>
<reference evidence="1 2" key="1">
    <citation type="submission" date="2020-06" db="EMBL/GenBank/DDBJ databases">
        <title>Genomic analysis of Salicibibacter sp. NKC5-3.</title>
        <authorList>
            <person name="Oh Y.J."/>
        </authorList>
    </citation>
    <scope>NUCLEOTIDE SEQUENCE [LARGE SCALE GENOMIC DNA]</scope>
    <source>
        <strain evidence="1 2">NKC5-3</strain>
    </source>
</reference>
<evidence type="ECO:0000313" key="1">
    <source>
        <dbReference type="EMBL" id="QQK76916.1"/>
    </source>
</evidence>
<dbReference type="Proteomes" id="UP000595823">
    <property type="component" value="Chromosome"/>
</dbReference>
<dbReference type="AlphaFoldDB" id="A0A7T6Z5T4"/>
<evidence type="ECO:0000313" key="2">
    <source>
        <dbReference type="Proteomes" id="UP000595823"/>
    </source>
</evidence>
<accession>A0A7T6Z5T4</accession>
<keyword evidence="2" id="KW-1185">Reference proteome</keyword>
<sequence>MNEWWKTGTPALDHDFTSEFIDEEADTGTEGFYLFESGTGQFQMDFPGEFEMLESSGLYSIVENRFEIFNAQKVRQNENKGLSSMFKVTYNGEFSEREKELAFENLLKEFSYEGQYEPFETEDVYGYYGESIGELKGSEMQISDPNSGTTNQYYAFIENKHSNDVISLTYTLVCENGSEQTCVIDEEKDKALFTHIIESIQFNNNEGK</sequence>
<name>A0A7T6Z5T4_9BACI</name>
<dbReference type="KEGG" id="scia:HUG15_15965"/>
<evidence type="ECO:0008006" key="3">
    <source>
        <dbReference type="Google" id="ProtNLM"/>
    </source>
</evidence>
<dbReference type="RefSeq" id="WP_200124042.1">
    <property type="nucleotide sequence ID" value="NZ_CP054705.1"/>
</dbReference>